<organism evidence="1 2">
    <name type="scientific">Vararia minispora EC-137</name>
    <dbReference type="NCBI Taxonomy" id="1314806"/>
    <lineage>
        <taxon>Eukaryota</taxon>
        <taxon>Fungi</taxon>
        <taxon>Dikarya</taxon>
        <taxon>Basidiomycota</taxon>
        <taxon>Agaricomycotina</taxon>
        <taxon>Agaricomycetes</taxon>
        <taxon>Russulales</taxon>
        <taxon>Lachnocladiaceae</taxon>
        <taxon>Vararia</taxon>
    </lineage>
</organism>
<evidence type="ECO:0000313" key="2">
    <source>
        <dbReference type="Proteomes" id="UP000814128"/>
    </source>
</evidence>
<reference evidence="1" key="2">
    <citation type="journal article" date="2022" name="New Phytol.">
        <title>Evolutionary transition to the ectomycorrhizal habit in the genomes of a hyperdiverse lineage of mushroom-forming fungi.</title>
        <authorList>
            <person name="Looney B."/>
            <person name="Miyauchi S."/>
            <person name="Morin E."/>
            <person name="Drula E."/>
            <person name="Courty P.E."/>
            <person name="Kohler A."/>
            <person name="Kuo A."/>
            <person name="LaButti K."/>
            <person name="Pangilinan J."/>
            <person name="Lipzen A."/>
            <person name="Riley R."/>
            <person name="Andreopoulos W."/>
            <person name="He G."/>
            <person name="Johnson J."/>
            <person name="Nolan M."/>
            <person name="Tritt A."/>
            <person name="Barry K.W."/>
            <person name="Grigoriev I.V."/>
            <person name="Nagy L.G."/>
            <person name="Hibbett D."/>
            <person name="Henrissat B."/>
            <person name="Matheny P.B."/>
            <person name="Labbe J."/>
            <person name="Martin F.M."/>
        </authorList>
    </citation>
    <scope>NUCLEOTIDE SEQUENCE</scope>
    <source>
        <strain evidence="1">EC-137</strain>
    </source>
</reference>
<accession>A0ACB8Q7Z2</accession>
<proteinExistence type="predicted"/>
<dbReference type="Proteomes" id="UP000814128">
    <property type="component" value="Unassembled WGS sequence"/>
</dbReference>
<protein>
    <submittedName>
        <fullName evidence="1">Uncharacterized protein</fullName>
    </submittedName>
</protein>
<evidence type="ECO:0000313" key="1">
    <source>
        <dbReference type="EMBL" id="KAI0027691.1"/>
    </source>
</evidence>
<name>A0ACB8Q7Z2_9AGAM</name>
<dbReference type="EMBL" id="MU273856">
    <property type="protein sequence ID" value="KAI0027691.1"/>
    <property type="molecule type" value="Genomic_DNA"/>
</dbReference>
<sequence>MQRTPSEPLNTRPAAEETIPAASEVDFAIDPALLAVSAKDGPPAGFTGALNWRTTIHILSDDILLELFMHMAAIHETGWLCVIRVCRRWRIIAFSASSFWADRILDILSPEPVQMAVKYARGLPLSILTRDARSFPVDKDVSRALLGVISPLLPRVRSMDITFSSSDAADEFAQTIRFAGLPLLESLSLACTDVVFKGGWVMNNRIPVVLMEDKTTSSHIDSPSLRAIRLFNFVLPWQPQALTHLEISLEHPVQGVGFRVSLEKFYTLLSLSPRLEYMSISNWCPWETWPKAIPHLPRPRTEAISLPSLRFLAFRGVDWSTLISLLTCLKCSPQFRAALSCSYEDLGPLEETLCLLNRMFSGRMASGLCIEDPTTKGAWQYKTTIFERRTDDIVPPNVLFSHAAQLADRTNLMGEDQFLLYLDLKRAYRDHHNVTGLVSRALPNIFQMSEMKTVVIDPRGREKAYIPRDDEDEDEEGRWRTIMDKMPTTVGILHLRDVATVGIEEAYHRRVPSSDVQGSMLPELALPDAQEYD</sequence>
<comment type="caution">
    <text evidence="1">The sequence shown here is derived from an EMBL/GenBank/DDBJ whole genome shotgun (WGS) entry which is preliminary data.</text>
</comment>
<keyword evidence="2" id="KW-1185">Reference proteome</keyword>
<reference evidence="1" key="1">
    <citation type="submission" date="2021-02" db="EMBL/GenBank/DDBJ databases">
        <authorList>
            <consortium name="DOE Joint Genome Institute"/>
            <person name="Ahrendt S."/>
            <person name="Looney B.P."/>
            <person name="Miyauchi S."/>
            <person name="Morin E."/>
            <person name="Drula E."/>
            <person name="Courty P.E."/>
            <person name="Chicoki N."/>
            <person name="Fauchery L."/>
            <person name="Kohler A."/>
            <person name="Kuo A."/>
            <person name="Labutti K."/>
            <person name="Pangilinan J."/>
            <person name="Lipzen A."/>
            <person name="Riley R."/>
            <person name="Andreopoulos W."/>
            <person name="He G."/>
            <person name="Johnson J."/>
            <person name="Barry K.W."/>
            <person name="Grigoriev I.V."/>
            <person name="Nagy L."/>
            <person name="Hibbett D."/>
            <person name="Henrissat B."/>
            <person name="Matheny P.B."/>
            <person name="Labbe J."/>
            <person name="Martin F."/>
        </authorList>
    </citation>
    <scope>NUCLEOTIDE SEQUENCE</scope>
    <source>
        <strain evidence="1">EC-137</strain>
    </source>
</reference>
<gene>
    <name evidence="1" type="ORF">K488DRAFT_90562</name>
</gene>